<feature type="binding site" evidence="6">
    <location>
        <position position="68"/>
    </location>
    <ligand>
        <name>a divalent metal cation</name>
        <dbReference type="ChEBI" id="CHEBI:60240"/>
        <label>1</label>
    </ligand>
</feature>
<keyword evidence="4 5" id="KW-0479">Metal-binding</keyword>
<evidence type="ECO:0000256" key="4">
    <source>
        <dbReference type="ARBA" id="ARBA00022723"/>
    </source>
</evidence>
<dbReference type="InterPro" id="IPR017221">
    <property type="entry name" value="DUF34/NIF3_bac"/>
</dbReference>
<dbReference type="Gene3D" id="3.40.1390.30">
    <property type="entry name" value="NIF3 (NGG1p interacting factor 3)-like"/>
    <property type="match status" value="1"/>
</dbReference>
<dbReference type="PIRSF" id="PIRSF037489">
    <property type="entry name" value="UCP037489_NIF3_YqfO"/>
    <property type="match status" value="1"/>
</dbReference>
<evidence type="ECO:0000256" key="1">
    <source>
        <dbReference type="ARBA" id="ARBA00006964"/>
    </source>
</evidence>
<dbReference type="Pfam" id="PF01784">
    <property type="entry name" value="DUF34_NIF3"/>
    <property type="match status" value="1"/>
</dbReference>
<keyword evidence="8" id="KW-1185">Reference proteome</keyword>
<dbReference type="Proteomes" id="UP000222106">
    <property type="component" value="Unassembled WGS sequence"/>
</dbReference>
<proteinExistence type="inferred from homology"/>
<dbReference type="FunFam" id="3.40.1390.30:FF:000001">
    <property type="entry name" value="GTP cyclohydrolase 1 type 2"/>
    <property type="match status" value="1"/>
</dbReference>
<dbReference type="RefSeq" id="WP_098485108.1">
    <property type="nucleotide sequence ID" value="NZ_PDJI01000004.1"/>
</dbReference>
<dbReference type="InterPro" id="IPR036069">
    <property type="entry name" value="DUF34/NIF3_sf"/>
</dbReference>
<feature type="binding site" evidence="6">
    <location>
        <position position="67"/>
    </location>
    <ligand>
        <name>a divalent metal cation</name>
        <dbReference type="ChEBI" id="CHEBI:60240"/>
        <label>1</label>
    </ligand>
</feature>
<accession>A0A2A9ESU0</accession>
<sequence>MPDLTLVDVVTLLEQHYPPATAEDWDAVGLVAGDPAAPVRSVLLAVDPTEEVAAEALERGADLLVTHHPLYLRGTSTVAATNPKGRVVHSLVTGGCGLYTAHTNADAAQDGVAQALADLLGLIDTVPVDPLPGETLDTLVTFVPRESTAALLDALADAGAGRLGDYERAAFTSPGTGTFRPLEGASPTIGSVGDVEEVAEDRIEIVLPRHRRPAVLAALRRAHPYEEPAFTLVAQAASGTSTGTGRIGRLPAPTTLRDLADRVAAALPATPQGVRVGGDLDAEVSTVAVCGGAGDSLLGRVRALGADVYVTADLRHHPASEHLAGGRPYLIDTTHWASEWPWLPRAAEVLRSAAAARGARLDVHVSTLVTDPWDLHLAPQRVSEPGSTTSGERP</sequence>
<comment type="subunit">
    <text evidence="2">Homohexamer.</text>
</comment>
<evidence type="ECO:0000256" key="2">
    <source>
        <dbReference type="ARBA" id="ARBA00011643"/>
    </source>
</evidence>
<feature type="binding site" evidence="6">
    <location>
        <position position="339"/>
    </location>
    <ligand>
        <name>a divalent metal cation</name>
        <dbReference type="ChEBI" id="CHEBI:60240"/>
        <label>1</label>
    </ligand>
</feature>
<dbReference type="PANTHER" id="PTHR13799">
    <property type="entry name" value="NGG1 INTERACTING FACTOR 3"/>
    <property type="match status" value="1"/>
</dbReference>
<feature type="binding site" evidence="6">
    <location>
        <position position="106"/>
    </location>
    <ligand>
        <name>a divalent metal cation</name>
        <dbReference type="ChEBI" id="CHEBI:60240"/>
        <label>1</label>
    </ligand>
</feature>
<comment type="similarity">
    <text evidence="1 5">Belongs to the GTP cyclohydrolase I type 2/NIF3 family.</text>
</comment>
<dbReference type="NCBIfam" id="TIGR00486">
    <property type="entry name" value="YbgI_SA1388"/>
    <property type="match status" value="1"/>
</dbReference>
<organism evidence="7 8">
    <name type="scientific">Georgenia soli</name>
    <dbReference type="NCBI Taxonomy" id="638953"/>
    <lineage>
        <taxon>Bacteria</taxon>
        <taxon>Bacillati</taxon>
        <taxon>Actinomycetota</taxon>
        <taxon>Actinomycetes</taxon>
        <taxon>Micrococcales</taxon>
        <taxon>Bogoriellaceae</taxon>
        <taxon>Georgenia</taxon>
    </lineage>
</organism>
<gene>
    <name evidence="7" type="ORF">ATJ97_3881</name>
</gene>
<dbReference type="Gene3D" id="3.30.70.120">
    <property type="match status" value="1"/>
</dbReference>
<dbReference type="AlphaFoldDB" id="A0A2A9ESU0"/>
<evidence type="ECO:0000313" key="8">
    <source>
        <dbReference type="Proteomes" id="UP000222106"/>
    </source>
</evidence>
<reference evidence="7 8" key="1">
    <citation type="submission" date="2017-10" db="EMBL/GenBank/DDBJ databases">
        <title>Sequencing the genomes of 1000 actinobacteria strains.</title>
        <authorList>
            <person name="Klenk H.-P."/>
        </authorList>
    </citation>
    <scope>NUCLEOTIDE SEQUENCE [LARGE SCALE GENOMIC DNA]</scope>
    <source>
        <strain evidence="7 8">DSM 21838</strain>
    </source>
</reference>
<dbReference type="EMBL" id="PDJI01000004">
    <property type="protein sequence ID" value="PFG41330.1"/>
    <property type="molecule type" value="Genomic_DNA"/>
</dbReference>
<name>A0A2A9ESU0_9MICO</name>
<evidence type="ECO:0000313" key="7">
    <source>
        <dbReference type="EMBL" id="PFG41330.1"/>
    </source>
</evidence>
<dbReference type="PANTHER" id="PTHR13799:SF14">
    <property type="entry name" value="GTP CYCLOHYDROLASE 1 TYPE 2 HOMOLOG"/>
    <property type="match status" value="1"/>
</dbReference>
<comment type="caution">
    <text evidence="7">The sequence shown here is derived from an EMBL/GenBank/DDBJ whole genome shotgun (WGS) entry which is preliminary data.</text>
</comment>
<dbReference type="InterPro" id="IPR002678">
    <property type="entry name" value="DUF34/NIF3"/>
</dbReference>
<evidence type="ECO:0000256" key="3">
    <source>
        <dbReference type="ARBA" id="ARBA00022112"/>
    </source>
</evidence>
<dbReference type="OrthoDB" id="9795763at2"/>
<evidence type="ECO:0000256" key="6">
    <source>
        <dbReference type="PIRSR" id="PIRSR602678-1"/>
    </source>
</evidence>
<evidence type="ECO:0000256" key="5">
    <source>
        <dbReference type="PIRNR" id="PIRNR037489"/>
    </source>
</evidence>
<dbReference type="GO" id="GO:0005737">
    <property type="term" value="C:cytoplasm"/>
    <property type="evidence" value="ECO:0007669"/>
    <property type="project" value="TreeGrafter"/>
</dbReference>
<protein>
    <recommendedName>
        <fullName evidence="3 5">GTP cyclohydrolase 1 type 2 homolog</fullName>
    </recommendedName>
</protein>
<feature type="binding site" evidence="6">
    <location>
        <position position="335"/>
    </location>
    <ligand>
        <name>a divalent metal cation</name>
        <dbReference type="ChEBI" id="CHEBI:60240"/>
        <label>1</label>
    </ligand>
</feature>
<dbReference type="InterPro" id="IPR015867">
    <property type="entry name" value="N-reg_PII/ATP_PRibTrfase_C"/>
</dbReference>
<dbReference type="GO" id="GO:0046872">
    <property type="term" value="F:metal ion binding"/>
    <property type="evidence" value="ECO:0007669"/>
    <property type="project" value="UniProtKB-UniRule"/>
</dbReference>
<dbReference type="SUPFAM" id="SSF102705">
    <property type="entry name" value="NIF3 (NGG1p interacting factor 3)-like"/>
    <property type="match status" value="1"/>
</dbReference>